<dbReference type="Pfam" id="PF13466">
    <property type="entry name" value="STAS_2"/>
    <property type="match status" value="1"/>
</dbReference>
<keyword evidence="3" id="KW-1185">Reference proteome</keyword>
<dbReference type="eggNOG" id="COG1366">
    <property type="taxonomic scope" value="Bacteria"/>
</dbReference>
<dbReference type="PROSITE" id="PS50801">
    <property type="entry name" value="STAS"/>
    <property type="match status" value="1"/>
</dbReference>
<dbReference type="RefSeq" id="WP_003933290.1">
    <property type="nucleotide sequence ID" value="NZ_JH814700.1"/>
</dbReference>
<dbReference type="InterPro" id="IPR036513">
    <property type="entry name" value="STAS_dom_sf"/>
</dbReference>
<dbReference type="AlphaFoldDB" id="K0VAP3"/>
<reference evidence="2 3" key="1">
    <citation type="journal article" date="2012" name="J. Bacteriol.">
        <title>Complete Genome Sequence of Mycobacterium vaccae Type Strain ATCC 25954.</title>
        <authorList>
            <person name="Ho Y.S."/>
            <person name="Adroub S.A."/>
            <person name="Abadi M."/>
            <person name="Al Alwan B."/>
            <person name="Alkhateeb R."/>
            <person name="Gao G."/>
            <person name="Ragab A."/>
            <person name="Ali S."/>
            <person name="van Soolingen D."/>
            <person name="Bitter W."/>
            <person name="Pain A."/>
            <person name="Abdallah A.M."/>
        </authorList>
    </citation>
    <scope>NUCLEOTIDE SEQUENCE [LARGE SCALE GENOMIC DNA]</scope>
    <source>
        <strain evidence="2 3">ATCC 25954</strain>
    </source>
</reference>
<evidence type="ECO:0000313" key="2">
    <source>
        <dbReference type="EMBL" id="EJZ08099.1"/>
    </source>
</evidence>
<sequence>MFTELSLDIARRPDGAVTVTAAGEIDLSNVDALKQALAAAVESAGSDARIVVDLAAVEYVDSAVISALSACAERIDTVIVNPLLVTVFTISGLSELVTVESAPADAGQSR</sequence>
<evidence type="ECO:0000259" key="1">
    <source>
        <dbReference type="PROSITE" id="PS50801"/>
    </source>
</evidence>
<dbReference type="Gene3D" id="3.30.750.24">
    <property type="entry name" value="STAS domain"/>
    <property type="match status" value="1"/>
</dbReference>
<evidence type="ECO:0000313" key="3">
    <source>
        <dbReference type="Proteomes" id="UP000006072"/>
    </source>
</evidence>
<comment type="caution">
    <text evidence="2">The sequence shown here is derived from an EMBL/GenBank/DDBJ whole genome shotgun (WGS) entry which is preliminary data.</text>
</comment>
<dbReference type="Proteomes" id="UP000006072">
    <property type="component" value="Unassembled WGS sequence"/>
</dbReference>
<dbReference type="InterPro" id="IPR002645">
    <property type="entry name" value="STAS_dom"/>
</dbReference>
<name>K0VAP3_MYCVA</name>
<dbReference type="EMBL" id="ALQA01000035">
    <property type="protein sequence ID" value="EJZ08099.1"/>
    <property type="molecule type" value="Genomic_DNA"/>
</dbReference>
<feature type="domain" description="STAS" evidence="1">
    <location>
        <begin position="6"/>
        <end position="68"/>
    </location>
</feature>
<dbReference type="HOGENOM" id="CLU_115403_12_0_11"/>
<dbReference type="SUPFAM" id="SSF52091">
    <property type="entry name" value="SpoIIaa-like"/>
    <property type="match status" value="1"/>
</dbReference>
<protein>
    <submittedName>
        <fullName evidence="2">Anti-sigma-factor antagonist</fullName>
    </submittedName>
</protein>
<dbReference type="CDD" id="cd07043">
    <property type="entry name" value="STAS_anti-anti-sigma_factors"/>
    <property type="match status" value="1"/>
</dbReference>
<dbReference type="PATRIC" id="fig|1194972.3.peg.3314"/>
<organism evidence="2 3">
    <name type="scientific">Mycolicibacterium vaccae ATCC 25954</name>
    <dbReference type="NCBI Taxonomy" id="1194972"/>
    <lineage>
        <taxon>Bacteria</taxon>
        <taxon>Bacillati</taxon>
        <taxon>Actinomycetota</taxon>
        <taxon>Actinomycetes</taxon>
        <taxon>Mycobacteriales</taxon>
        <taxon>Mycobacteriaceae</taxon>
        <taxon>Mycolicibacterium</taxon>
    </lineage>
</organism>
<accession>K0VAP3</accession>
<proteinExistence type="predicted"/>
<dbReference type="InterPro" id="IPR058548">
    <property type="entry name" value="MlaB-like_STAS"/>
</dbReference>
<gene>
    <name evidence="2" type="ORF">MVAC_16590</name>
</gene>